<dbReference type="RefSeq" id="WP_184881807.1">
    <property type="nucleotide sequence ID" value="NZ_BOOV01000026.1"/>
</dbReference>
<dbReference type="EMBL" id="JACHND010000001">
    <property type="protein sequence ID" value="MBB4702212.1"/>
    <property type="molecule type" value="Genomic_DNA"/>
</dbReference>
<sequence>MTPAPEPTHLEHGRPVAVLIKPYQRRKDLPPRRWPMPLIRDYAPVNVLIEREDGTRVVRPRRGLRRLDA</sequence>
<evidence type="ECO:0000313" key="1">
    <source>
        <dbReference type="EMBL" id="MBB4702212.1"/>
    </source>
</evidence>
<dbReference type="AlphaFoldDB" id="A0A7W7D8I5"/>
<evidence type="ECO:0000313" key="2">
    <source>
        <dbReference type="Proteomes" id="UP000542210"/>
    </source>
</evidence>
<organism evidence="1 2">
    <name type="scientific">Sphaerisporangium siamense</name>
    <dbReference type="NCBI Taxonomy" id="795645"/>
    <lineage>
        <taxon>Bacteria</taxon>
        <taxon>Bacillati</taxon>
        <taxon>Actinomycetota</taxon>
        <taxon>Actinomycetes</taxon>
        <taxon>Streptosporangiales</taxon>
        <taxon>Streptosporangiaceae</taxon>
        <taxon>Sphaerisporangium</taxon>
    </lineage>
</organism>
<gene>
    <name evidence="1" type="ORF">BJ982_003756</name>
</gene>
<accession>A0A7W7D8I5</accession>
<reference evidence="1 2" key="1">
    <citation type="submission" date="2020-08" db="EMBL/GenBank/DDBJ databases">
        <title>Sequencing the genomes of 1000 actinobacteria strains.</title>
        <authorList>
            <person name="Klenk H.-P."/>
        </authorList>
    </citation>
    <scope>NUCLEOTIDE SEQUENCE [LARGE SCALE GENOMIC DNA]</scope>
    <source>
        <strain evidence="1 2">DSM 45784</strain>
    </source>
</reference>
<dbReference type="Proteomes" id="UP000542210">
    <property type="component" value="Unassembled WGS sequence"/>
</dbReference>
<proteinExistence type="predicted"/>
<name>A0A7W7D8I5_9ACTN</name>
<keyword evidence="2" id="KW-1185">Reference proteome</keyword>
<comment type="caution">
    <text evidence="1">The sequence shown here is derived from an EMBL/GenBank/DDBJ whole genome shotgun (WGS) entry which is preliminary data.</text>
</comment>
<protein>
    <submittedName>
        <fullName evidence="1">Uncharacterized protein</fullName>
    </submittedName>
</protein>